<dbReference type="SUPFAM" id="SSF46934">
    <property type="entry name" value="UBA-like"/>
    <property type="match status" value="1"/>
</dbReference>
<feature type="domain" description="CUE" evidence="2">
    <location>
        <begin position="41"/>
        <end position="84"/>
    </location>
</feature>
<dbReference type="AlphaFoldDB" id="A0AAV4ZYQ7"/>
<feature type="region of interest" description="Disordered" evidence="1">
    <location>
        <begin position="113"/>
        <end position="143"/>
    </location>
</feature>
<feature type="compositionally biased region" description="Low complexity" evidence="1">
    <location>
        <begin position="195"/>
        <end position="207"/>
    </location>
</feature>
<feature type="compositionally biased region" description="Polar residues" evidence="1">
    <location>
        <begin position="180"/>
        <end position="194"/>
    </location>
</feature>
<feature type="compositionally biased region" description="Polar residues" evidence="1">
    <location>
        <begin position="261"/>
        <end position="272"/>
    </location>
</feature>
<dbReference type="GO" id="GO:0043130">
    <property type="term" value="F:ubiquitin binding"/>
    <property type="evidence" value="ECO:0007669"/>
    <property type="project" value="InterPro"/>
</dbReference>
<proteinExistence type="predicted"/>
<protein>
    <recommendedName>
        <fullName evidence="2">CUE domain-containing protein</fullName>
    </recommendedName>
</protein>
<feature type="compositionally biased region" description="Basic and acidic residues" evidence="1">
    <location>
        <begin position="7"/>
        <end position="16"/>
    </location>
</feature>
<dbReference type="PANTHER" id="PTHR16461:SF5">
    <property type="entry name" value="TOLL-INTERACTING PROTEIN"/>
    <property type="match status" value="1"/>
</dbReference>
<feature type="region of interest" description="Disordered" evidence="1">
    <location>
        <begin position="1"/>
        <end position="39"/>
    </location>
</feature>
<organism evidence="3 4">
    <name type="scientific">Clathrus columnatus</name>
    <dbReference type="NCBI Taxonomy" id="1419009"/>
    <lineage>
        <taxon>Eukaryota</taxon>
        <taxon>Fungi</taxon>
        <taxon>Dikarya</taxon>
        <taxon>Basidiomycota</taxon>
        <taxon>Agaricomycotina</taxon>
        <taxon>Agaricomycetes</taxon>
        <taxon>Phallomycetidae</taxon>
        <taxon>Phallales</taxon>
        <taxon>Clathraceae</taxon>
        <taxon>Clathrus</taxon>
    </lineage>
</organism>
<name>A0AAV4ZYQ7_9AGAM</name>
<feature type="region of interest" description="Disordered" evidence="1">
    <location>
        <begin position="177"/>
        <end position="292"/>
    </location>
</feature>
<dbReference type="CDD" id="cd14279">
    <property type="entry name" value="CUE"/>
    <property type="match status" value="1"/>
</dbReference>
<dbReference type="InterPro" id="IPR009060">
    <property type="entry name" value="UBA-like_sf"/>
</dbReference>
<dbReference type="EMBL" id="BPWL01000001">
    <property type="protein sequence ID" value="GJJ06333.1"/>
    <property type="molecule type" value="Genomic_DNA"/>
</dbReference>
<evidence type="ECO:0000259" key="2">
    <source>
        <dbReference type="PROSITE" id="PS51140"/>
    </source>
</evidence>
<dbReference type="Proteomes" id="UP001050691">
    <property type="component" value="Unassembled WGS sequence"/>
</dbReference>
<sequence length="292" mass="31957">MITLETPEAHVEHSESTDSPSISHVNTDSISTPNETTEATIHDPGVATLHSMFPDFEISILASVLESVSGDHDRAIDVLLGMSDPSYKPIIRPDATQTELDEEFARHLMLEEQSRQQATWRPQYPSRDNPPRIGTQSPGNSDSVAQIQEHLGKFAETSKRTLGTFFSKVKAKIQELDNPANESGRSASSQQTVASPPRQSSYQPPSQVLAESGLVRGYDVEAHAQTSHGSFHEEPSSRTRTPPTSIDPSFVGLLPKRPVTLDSSPQPSTAGPTDNDDELEYVTNPFEESDKK</sequence>
<feature type="compositionally biased region" description="Polar residues" evidence="1">
    <location>
        <begin position="17"/>
        <end position="39"/>
    </location>
</feature>
<gene>
    <name evidence="3" type="ORF">Clacol_000524</name>
</gene>
<dbReference type="Pfam" id="PF02845">
    <property type="entry name" value="CUE"/>
    <property type="match status" value="1"/>
</dbReference>
<dbReference type="PROSITE" id="PS51140">
    <property type="entry name" value="CUE"/>
    <property type="match status" value="1"/>
</dbReference>
<keyword evidence="4" id="KW-1185">Reference proteome</keyword>
<dbReference type="GO" id="GO:0006511">
    <property type="term" value="P:ubiquitin-dependent protein catabolic process"/>
    <property type="evidence" value="ECO:0007669"/>
    <property type="project" value="TreeGrafter"/>
</dbReference>
<dbReference type="GO" id="GO:0005737">
    <property type="term" value="C:cytoplasm"/>
    <property type="evidence" value="ECO:0007669"/>
    <property type="project" value="TreeGrafter"/>
</dbReference>
<dbReference type="PANTHER" id="PTHR16461">
    <property type="entry name" value="TOLL-INTERACTING PROTEIN"/>
    <property type="match status" value="1"/>
</dbReference>
<feature type="compositionally biased region" description="Polar residues" evidence="1">
    <location>
        <begin position="134"/>
        <end position="143"/>
    </location>
</feature>
<evidence type="ECO:0000313" key="3">
    <source>
        <dbReference type="EMBL" id="GJJ06333.1"/>
    </source>
</evidence>
<dbReference type="InterPro" id="IPR003892">
    <property type="entry name" value="CUE"/>
</dbReference>
<accession>A0AAV4ZYQ7</accession>
<feature type="compositionally biased region" description="Polar residues" evidence="1">
    <location>
        <begin position="238"/>
        <end position="247"/>
    </location>
</feature>
<comment type="caution">
    <text evidence="3">The sequence shown here is derived from an EMBL/GenBank/DDBJ whole genome shotgun (WGS) entry which is preliminary data.</text>
</comment>
<dbReference type="Gene3D" id="1.10.8.10">
    <property type="entry name" value="DNA helicase RuvA subunit, C-terminal domain"/>
    <property type="match status" value="1"/>
</dbReference>
<reference evidence="3" key="1">
    <citation type="submission" date="2021-10" db="EMBL/GenBank/DDBJ databases">
        <title>De novo Genome Assembly of Clathrus columnatus (Basidiomycota, Fungi) Using Illumina and Nanopore Sequence Data.</title>
        <authorList>
            <person name="Ogiso-Tanaka E."/>
            <person name="Itagaki H."/>
            <person name="Hosoya T."/>
            <person name="Hosaka K."/>
        </authorList>
    </citation>
    <scope>NUCLEOTIDE SEQUENCE</scope>
    <source>
        <strain evidence="3">MO-923</strain>
    </source>
</reference>
<evidence type="ECO:0000256" key="1">
    <source>
        <dbReference type="SAM" id="MobiDB-lite"/>
    </source>
</evidence>
<evidence type="ECO:0000313" key="4">
    <source>
        <dbReference type="Proteomes" id="UP001050691"/>
    </source>
</evidence>
<dbReference type="GO" id="GO:0031624">
    <property type="term" value="F:ubiquitin conjugating enzyme binding"/>
    <property type="evidence" value="ECO:0007669"/>
    <property type="project" value="TreeGrafter"/>
</dbReference>